<accession>A0A3N4Z7A4</accession>
<evidence type="ECO:0000313" key="3">
    <source>
        <dbReference type="Proteomes" id="UP000280501"/>
    </source>
</evidence>
<organism evidence="2 3">
    <name type="scientific">Myceligenerans xiligouense</name>
    <dbReference type="NCBI Taxonomy" id="253184"/>
    <lineage>
        <taxon>Bacteria</taxon>
        <taxon>Bacillati</taxon>
        <taxon>Actinomycetota</taxon>
        <taxon>Actinomycetes</taxon>
        <taxon>Micrococcales</taxon>
        <taxon>Promicromonosporaceae</taxon>
        <taxon>Myceligenerans</taxon>
    </lineage>
</organism>
<dbReference type="Proteomes" id="UP000280501">
    <property type="component" value="Unassembled WGS sequence"/>
</dbReference>
<protein>
    <recommendedName>
        <fullName evidence="4">Transposase</fullName>
    </recommendedName>
</protein>
<sequence length="74" mass="7813">MSMLAETTPATPTVAEAYMFVIGVDTHARAHVYSVIESSTGAVVDTQSFPPALPGSPARRRGSLAVPSTRPRRS</sequence>
<evidence type="ECO:0000256" key="1">
    <source>
        <dbReference type="SAM" id="MobiDB-lite"/>
    </source>
</evidence>
<feature type="region of interest" description="Disordered" evidence="1">
    <location>
        <begin position="45"/>
        <end position="74"/>
    </location>
</feature>
<comment type="caution">
    <text evidence="2">The sequence shown here is derived from an EMBL/GenBank/DDBJ whole genome shotgun (WGS) entry which is preliminary data.</text>
</comment>
<reference evidence="2 3" key="1">
    <citation type="submission" date="2018-11" db="EMBL/GenBank/DDBJ databases">
        <title>Sequencing the genomes of 1000 actinobacteria strains.</title>
        <authorList>
            <person name="Klenk H.-P."/>
        </authorList>
    </citation>
    <scope>NUCLEOTIDE SEQUENCE [LARGE SCALE GENOMIC DNA]</scope>
    <source>
        <strain evidence="2 3">DSM 15700</strain>
    </source>
</reference>
<proteinExistence type="predicted"/>
<evidence type="ECO:0008006" key="4">
    <source>
        <dbReference type="Google" id="ProtNLM"/>
    </source>
</evidence>
<dbReference type="AlphaFoldDB" id="A0A3N4Z7A4"/>
<evidence type="ECO:0000313" key="2">
    <source>
        <dbReference type="EMBL" id="RPF21708.1"/>
    </source>
</evidence>
<name>A0A3N4Z7A4_9MICO</name>
<dbReference type="EMBL" id="RKQZ01000001">
    <property type="protein sequence ID" value="RPF21708.1"/>
    <property type="molecule type" value="Genomic_DNA"/>
</dbReference>
<keyword evidence="3" id="KW-1185">Reference proteome</keyword>
<gene>
    <name evidence="2" type="ORF">EDD34_2341</name>
</gene>